<dbReference type="STRING" id="329884.A0A4U0XSP2"/>
<accession>A0A4U0XSP2</accession>
<dbReference type="SUPFAM" id="SSF55418">
    <property type="entry name" value="eIF4e-like"/>
    <property type="match status" value="1"/>
</dbReference>
<evidence type="ECO:0000256" key="5">
    <source>
        <dbReference type="RuleBase" id="RU004374"/>
    </source>
</evidence>
<dbReference type="PANTHER" id="PTHR11960:SF66">
    <property type="entry name" value="EUKARYOTIC TRANSLATION INITIATION FACTOR 4E TYPE 3"/>
    <property type="match status" value="1"/>
</dbReference>
<dbReference type="AlphaFoldDB" id="A0A4U0XSP2"/>
<dbReference type="InterPro" id="IPR023398">
    <property type="entry name" value="TIF_eIF4e-like"/>
</dbReference>
<evidence type="ECO:0000313" key="7">
    <source>
        <dbReference type="EMBL" id="TKA78678.1"/>
    </source>
</evidence>
<evidence type="ECO:0000313" key="8">
    <source>
        <dbReference type="Proteomes" id="UP000309340"/>
    </source>
</evidence>
<evidence type="ECO:0000256" key="6">
    <source>
        <dbReference type="SAM" id="MobiDB-lite"/>
    </source>
</evidence>
<dbReference type="GO" id="GO:0000340">
    <property type="term" value="F:RNA 7-methylguanosine cap binding"/>
    <property type="evidence" value="ECO:0007669"/>
    <property type="project" value="TreeGrafter"/>
</dbReference>
<evidence type="ECO:0000256" key="4">
    <source>
        <dbReference type="ARBA" id="ARBA00022917"/>
    </source>
</evidence>
<dbReference type="OrthoDB" id="17977at2759"/>
<feature type="region of interest" description="Disordered" evidence="6">
    <location>
        <begin position="261"/>
        <end position="293"/>
    </location>
</feature>
<keyword evidence="1 5" id="KW-0396">Initiation factor</keyword>
<feature type="region of interest" description="Disordered" evidence="6">
    <location>
        <begin position="1"/>
        <end position="36"/>
    </location>
</feature>
<feature type="compositionally biased region" description="Low complexity" evidence="6">
    <location>
        <begin position="261"/>
        <end position="284"/>
    </location>
</feature>
<keyword evidence="3 5" id="KW-0694">RNA-binding</keyword>
<evidence type="ECO:0008006" key="9">
    <source>
        <dbReference type="Google" id="ProtNLM"/>
    </source>
</evidence>
<dbReference type="Gene3D" id="3.30.760.10">
    <property type="entry name" value="RNA Cap, Translation Initiation Factor Eif4e"/>
    <property type="match status" value="1"/>
</dbReference>
<keyword evidence="2" id="KW-0810">Translation regulation</keyword>
<evidence type="ECO:0000256" key="2">
    <source>
        <dbReference type="ARBA" id="ARBA00022845"/>
    </source>
</evidence>
<evidence type="ECO:0000256" key="1">
    <source>
        <dbReference type="ARBA" id="ARBA00022540"/>
    </source>
</evidence>
<keyword evidence="8" id="KW-1185">Reference proteome</keyword>
<reference evidence="7 8" key="1">
    <citation type="submission" date="2017-03" db="EMBL/GenBank/DDBJ databases">
        <title>Genomes of endolithic fungi from Antarctica.</title>
        <authorList>
            <person name="Coleine C."/>
            <person name="Masonjones S."/>
            <person name="Stajich J.E."/>
        </authorList>
    </citation>
    <scope>NUCLEOTIDE SEQUENCE [LARGE SCALE GENOMIC DNA]</scope>
    <source>
        <strain evidence="7 8">CCFEE 5184</strain>
    </source>
</reference>
<comment type="caution">
    <text evidence="7">The sequence shown here is derived from an EMBL/GenBank/DDBJ whole genome shotgun (WGS) entry which is preliminary data.</text>
</comment>
<feature type="region of interest" description="Disordered" evidence="6">
    <location>
        <begin position="73"/>
        <end position="96"/>
    </location>
</feature>
<evidence type="ECO:0000256" key="3">
    <source>
        <dbReference type="ARBA" id="ARBA00022884"/>
    </source>
</evidence>
<keyword evidence="4 5" id="KW-0648">Protein biosynthesis</keyword>
<dbReference type="GO" id="GO:0016281">
    <property type="term" value="C:eukaryotic translation initiation factor 4F complex"/>
    <property type="evidence" value="ECO:0007669"/>
    <property type="project" value="TreeGrafter"/>
</dbReference>
<feature type="compositionally biased region" description="Pro residues" evidence="6">
    <location>
        <begin position="1"/>
        <end position="11"/>
    </location>
</feature>
<comment type="similarity">
    <text evidence="5">Belongs to the eukaryotic initiation factor 4E family.</text>
</comment>
<dbReference type="Proteomes" id="UP000309340">
    <property type="component" value="Unassembled WGS sequence"/>
</dbReference>
<dbReference type="InterPro" id="IPR001040">
    <property type="entry name" value="TIF_eIF_4E"/>
</dbReference>
<feature type="compositionally biased region" description="Polar residues" evidence="6">
    <location>
        <begin position="73"/>
        <end position="88"/>
    </location>
</feature>
<organism evidence="7 8">
    <name type="scientific">Friedmanniomyces simplex</name>
    <dbReference type="NCBI Taxonomy" id="329884"/>
    <lineage>
        <taxon>Eukaryota</taxon>
        <taxon>Fungi</taxon>
        <taxon>Dikarya</taxon>
        <taxon>Ascomycota</taxon>
        <taxon>Pezizomycotina</taxon>
        <taxon>Dothideomycetes</taxon>
        <taxon>Dothideomycetidae</taxon>
        <taxon>Mycosphaerellales</taxon>
        <taxon>Teratosphaeriaceae</taxon>
        <taxon>Friedmanniomyces</taxon>
    </lineage>
</organism>
<dbReference type="Pfam" id="PF01652">
    <property type="entry name" value="IF4E"/>
    <property type="match status" value="1"/>
</dbReference>
<dbReference type="EMBL" id="NAJQ01000107">
    <property type="protein sequence ID" value="TKA78678.1"/>
    <property type="molecule type" value="Genomic_DNA"/>
</dbReference>
<protein>
    <recommendedName>
        <fullName evidence="9">Translation initiation factor eIF4e</fullName>
    </recommendedName>
</protein>
<proteinExistence type="inferred from homology"/>
<dbReference type="PANTHER" id="PTHR11960">
    <property type="entry name" value="EUKARYOTIC TRANSLATION INITIATION FACTOR 4E RELATED"/>
    <property type="match status" value="1"/>
</dbReference>
<gene>
    <name evidence="7" type="ORF">B0A55_04500</name>
</gene>
<sequence>MASPQQTPPTAPRLQLPTNLPPLSAEDTAATTSPARGAEMRNFLQARLQKNRAPPLVHSWDFYHDRQDRTKATNLSSVFPKPSTSESDGQAAAEGEDNYASRLEHLAVIDDVRKFWNVFNNFPLHSLALRDSVHLFHKGVQPIWEDPRNTRGGAWTFRVPKSLAAAFWQELCMLAIGEKLQEALVEDQVKEGRMNFRDDVCGVSLGVRFNSMLVQIWNRDGAHEAGIEGMLRVVLDGLSDELKPREGSYYYKKHSEHAGFAAPASGNGAPAGSGSRPGTSTGASIDAVLAENA</sequence>
<dbReference type="GO" id="GO:0003743">
    <property type="term" value="F:translation initiation factor activity"/>
    <property type="evidence" value="ECO:0007669"/>
    <property type="project" value="UniProtKB-KW"/>
</dbReference>
<dbReference type="GO" id="GO:0006417">
    <property type="term" value="P:regulation of translation"/>
    <property type="evidence" value="ECO:0007669"/>
    <property type="project" value="UniProtKB-KW"/>
</dbReference>
<name>A0A4U0XSP2_9PEZI</name>